<keyword evidence="4" id="KW-1185">Reference proteome</keyword>
<feature type="region of interest" description="Disordered" evidence="1">
    <location>
        <begin position="48"/>
        <end position="70"/>
    </location>
</feature>
<organism evidence="3 4">
    <name type="scientific">Caenorhabditis nigoni</name>
    <dbReference type="NCBI Taxonomy" id="1611254"/>
    <lineage>
        <taxon>Eukaryota</taxon>
        <taxon>Metazoa</taxon>
        <taxon>Ecdysozoa</taxon>
        <taxon>Nematoda</taxon>
        <taxon>Chromadorea</taxon>
        <taxon>Rhabditida</taxon>
        <taxon>Rhabditina</taxon>
        <taxon>Rhabditomorpha</taxon>
        <taxon>Rhabditoidea</taxon>
        <taxon>Rhabditidae</taxon>
        <taxon>Peloderinae</taxon>
        <taxon>Caenorhabditis</taxon>
    </lineage>
</organism>
<name>A0A2G5UB87_9PELO</name>
<keyword evidence="2" id="KW-0472">Membrane</keyword>
<sequence length="99" mass="12204">MLFNLITVLNVFSFCPYIFFICFILFITIQKCCPRLRLRAWAREFEYDEENGEEEQKEEEDDDYDDDDNQDFDIERQFVINRRKKQKEIEEKLKLIGFL</sequence>
<dbReference type="EMBL" id="PDUG01000004">
    <property type="protein sequence ID" value="PIC36805.1"/>
    <property type="molecule type" value="Genomic_DNA"/>
</dbReference>
<protein>
    <submittedName>
        <fullName evidence="3">Uncharacterized protein</fullName>
    </submittedName>
</protein>
<feature type="transmembrane region" description="Helical" evidence="2">
    <location>
        <begin position="6"/>
        <end position="29"/>
    </location>
</feature>
<reference evidence="4" key="1">
    <citation type="submission" date="2017-10" db="EMBL/GenBank/DDBJ databases">
        <title>Rapid genome shrinkage in a self-fertile nematode reveals novel sperm competition proteins.</title>
        <authorList>
            <person name="Yin D."/>
            <person name="Schwarz E.M."/>
            <person name="Thomas C.G."/>
            <person name="Felde R.L."/>
            <person name="Korf I.F."/>
            <person name="Cutter A.D."/>
            <person name="Schartner C.M."/>
            <person name="Ralston E.J."/>
            <person name="Meyer B.J."/>
            <person name="Haag E.S."/>
        </authorList>
    </citation>
    <scope>NUCLEOTIDE SEQUENCE [LARGE SCALE GENOMIC DNA]</scope>
    <source>
        <strain evidence="4">JU1422</strain>
    </source>
</reference>
<keyword evidence="2" id="KW-1133">Transmembrane helix</keyword>
<proteinExistence type="predicted"/>
<dbReference type="Proteomes" id="UP000230233">
    <property type="component" value="Chromosome IV"/>
</dbReference>
<evidence type="ECO:0000313" key="4">
    <source>
        <dbReference type="Proteomes" id="UP000230233"/>
    </source>
</evidence>
<evidence type="ECO:0000256" key="2">
    <source>
        <dbReference type="SAM" id="Phobius"/>
    </source>
</evidence>
<keyword evidence="2" id="KW-0812">Transmembrane</keyword>
<accession>A0A2G5UB87</accession>
<comment type="caution">
    <text evidence="3">The sequence shown here is derived from an EMBL/GenBank/DDBJ whole genome shotgun (WGS) entry which is preliminary data.</text>
</comment>
<dbReference type="AlphaFoldDB" id="A0A2G5UB87"/>
<evidence type="ECO:0000256" key="1">
    <source>
        <dbReference type="SAM" id="MobiDB-lite"/>
    </source>
</evidence>
<gene>
    <name evidence="3" type="primary">Cnig_chr_IV.g15667</name>
    <name evidence="3" type="ORF">B9Z55_015667</name>
</gene>
<evidence type="ECO:0000313" key="3">
    <source>
        <dbReference type="EMBL" id="PIC36805.1"/>
    </source>
</evidence>